<evidence type="ECO:0000256" key="2">
    <source>
        <dbReference type="ARBA" id="ARBA00022980"/>
    </source>
</evidence>
<comment type="caution">
    <text evidence="7">The sequence shown here is derived from an EMBL/GenBank/DDBJ whole genome shotgun (WGS) entry which is preliminary data.</text>
</comment>
<protein>
    <recommendedName>
        <fullName evidence="4 5">Large ribosomal subunit protein uL4</fullName>
    </recommendedName>
</protein>
<gene>
    <name evidence="5" type="primary">rplD</name>
    <name evidence="7" type="ORF">DFR64_0004</name>
</gene>
<dbReference type="GO" id="GO:1990904">
    <property type="term" value="C:ribonucleoprotein complex"/>
    <property type="evidence" value="ECO:0007669"/>
    <property type="project" value="UniProtKB-KW"/>
</dbReference>
<dbReference type="GO" id="GO:0003735">
    <property type="term" value="F:structural constituent of ribosome"/>
    <property type="evidence" value="ECO:0007669"/>
    <property type="project" value="InterPro"/>
</dbReference>
<name>A0A347ZVC7_9CHLR</name>
<dbReference type="SUPFAM" id="SSF52166">
    <property type="entry name" value="Ribosomal protein L4"/>
    <property type="match status" value="1"/>
</dbReference>
<keyword evidence="8" id="KW-1185">Reference proteome</keyword>
<dbReference type="AlphaFoldDB" id="A0A347ZVC7"/>
<dbReference type="NCBIfam" id="TIGR03953">
    <property type="entry name" value="rplD_bact"/>
    <property type="match status" value="1"/>
</dbReference>
<evidence type="ECO:0000256" key="5">
    <source>
        <dbReference type="HAMAP-Rule" id="MF_01328"/>
    </source>
</evidence>
<comment type="function">
    <text evidence="5">One of the primary rRNA binding proteins, this protein initially binds near the 5'-end of the 23S rRNA. It is important during the early stages of 50S assembly. It makes multiple contacts with different domains of the 23S rRNA in the assembled 50S subunit and ribosome.</text>
</comment>
<sequence>MKVDVVDLKGSKVKEIELPASIFEAPIKPDLMHQAYVRQMANARLGTHETKVRSDVSGGGRKPWRQKGTGRARQGSTRAAQWVGGGKIHTPHSRDYSLKMPLKMRRAAVRSALSAKAAEQSVVIVDNLSFGEPKSKLLAQAIEKIVGKQTALLVIPEKDSKIDVLLSADNIPHVKVILAKYLNIRDMLSFDQIIMEESSIDVLKSFLTVKERAK</sequence>
<dbReference type="InterPro" id="IPR023574">
    <property type="entry name" value="Ribosomal_uL4_dom_sf"/>
</dbReference>
<evidence type="ECO:0000256" key="6">
    <source>
        <dbReference type="SAM" id="MobiDB-lite"/>
    </source>
</evidence>
<dbReference type="InterPro" id="IPR013005">
    <property type="entry name" value="Ribosomal_uL4-like"/>
</dbReference>
<dbReference type="EMBL" id="QUMS01000001">
    <property type="protein sequence ID" value="REG10153.1"/>
    <property type="molecule type" value="Genomic_DNA"/>
</dbReference>
<dbReference type="PANTHER" id="PTHR10746:SF6">
    <property type="entry name" value="LARGE RIBOSOMAL SUBUNIT PROTEIN UL4M"/>
    <property type="match status" value="1"/>
</dbReference>
<dbReference type="HAMAP" id="MF_01328_B">
    <property type="entry name" value="Ribosomal_uL4_B"/>
    <property type="match status" value="1"/>
</dbReference>
<comment type="similarity">
    <text evidence="1 5">Belongs to the universal ribosomal protein uL4 family.</text>
</comment>
<evidence type="ECO:0000256" key="1">
    <source>
        <dbReference type="ARBA" id="ARBA00010528"/>
    </source>
</evidence>
<dbReference type="PANTHER" id="PTHR10746">
    <property type="entry name" value="50S RIBOSOMAL PROTEIN L4"/>
    <property type="match status" value="1"/>
</dbReference>
<keyword evidence="5" id="KW-0694">RNA-binding</keyword>
<dbReference type="InterPro" id="IPR002136">
    <property type="entry name" value="Ribosomal_uL4"/>
</dbReference>
<dbReference type="GO" id="GO:0005840">
    <property type="term" value="C:ribosome"/>
    <property type="evidence" value="ECO:0007669"/>
    <property type="project" value="UniProtKB-KW"/>
</dbReference>
<evidence type="ECO:0000313" key="8">
    <source>
        <dbReference type="Proteomes" id="UP000256388"/>
    </source>
</evidence>
<dbReference type="Gene3D" id="3.40.1370.10">
    <property type="match status" value="1"/>
</dbReference>
<feature type="region of interest" description="Disordered" evidence="6">
    <location>
        <begin position="47"/>
        <end position="94"/>
    </location>
</feature>
<dbReference type="OrthoDB" id="9803201at2"/>
<dbReference type="Proteomes" id="UP000256388">
    <property type="component" value="Unassembled WGS sequence"/>
</dbReference>
<accession>A0A347ZVC7</accession>
<evidence type="ECO:0000256" key="4">
    <source>
        <dbReference type="ARBA" id="ARBA00035244"/>
    </source>
</evidence>
<comment type="function">
    <text evidence="5">Forms part of the polypeptide exit tunnel.</text>
</comment>
<evidence type="ECO:0000313" key="7">
    <source>
        <dbReference type="EMBL" id="REG10153.1"/>
    </source>
</evidence>
<dbReference type="GO" id="GO:0019843">
    <property type="term" value="F:rRNA binding"/>
    <property type="evidence" value="ECO:0007669"/>
    <property type="project" value="UniProtKB-UniRule"/>
</dbReference>
<keyword evidence="5" id="KW-0699">rRNA-binding</keyword>
<organism evidence="7 8">
    <name type="scientific">Pelolinea submarina</name>
    <dbReference type="NCBI Taxonomy" id="913107"/>
    <lineage>
        <taxon>Bacteria</taxon>
        <taxon>Bacillati</taxon>
        <taxon>Chloroflexota</taxon>
        <taxon>Anaerolineae</taxon>
        <taxon>Anaerolineales</taxon>
        <taxon>Anaerolineaceae</taxon>
        <taxon>Pelolinea</taxon>
    </lineage>
</organism>
<reference evidence="7 8" key="1">
    <citation type="submission" date="2018-08" db="EMBL/GenBank/DDBJ databases">
        <title>Genomic Encyclopedia of Type Strains, Phase IV (KMG-IV): sequencing the most valuable type-strain genomes for metagenomic binning, comparative biology and taxonomic classification.</title>
        <authorList>
            <person name="Goeker M."/>
        </authorList>
    </citation>
    <scope>NUCLEOTIDE SEQUENCE [LARGE SCALE GENOMIC DNA]</scope>
    <source>
        <strain evidence="7 8">DSM 23923</strain>
    </source>
</reference>
<dbReference type="RefSeq" id="WP_116223347.1">
    <property type="nucleotide sequence ID" value="NZ_AP018437.1"/>
</dbReference>
<keyword evidence="3 5" id="KW-0687">Ribonucleoprotein</keyword>
<proteinExistence type="inferred from homology"/>
<dbReference type="Pfam" id="PF00573">
    <property type="entry name" value="Ribosomal_L4"/>
    <property type="match status" value="1"/>
</dbReference>
<dbReference type="GO" id="GO:0006412">
    <property type="term" value="P:translation"/>
    <property type="evidence" value="ECO:0007669"/>
    <property type="project" value="UniProtKB-UniRule"/>
</dbReference>
<keyword evidence="2 5" id="KW-0689">Ribosomal protein</keyword>
<comment type="subunit">
    <text evidence="5">Part of the 50S ribosomal subunit.</text>
</comment>
<evidence type="ECO:0000256" key="3">
    <source>
        <dbReference type="ARBA" id="ARBA00023274"/>
    </source>
</evidence>